<gene>
    <name evidence="2" type="ORF">BKA00_006423</name>
</gene>
<feature type="compositionally biased region" description="Low complexity" evidence="1">
    <location>
        <begin position="52"/>
        <end position="63"/>
    </location>
</feature>
<dbReference type="Proteomes" id="UP000546324">
    <property type="component" value="Unassembled WGS sequence"/>
</dbReference>
<dbReference type="RefSeq" id="WP_185031418.1">
    <property type="nucleotide sequence ID" value="NZ_JACHMQ010000001.1"/>
</dbReference>
<reference evidence="2 3" key="1">
    <citation type="submission" date="2020-08" db="EMBL/GenBank/DDBJ databases">
        <title>Sequencing the genomes of 1000 actinobacteria strains.</title>
        <authorList>
            <person name="Klenk H.-P."/>
        </authorList>
    </citation>
    <scope>NUCLEOTIDE SEQUENCE [LARGE SCALE GENOMIC DNA]</scope>
    <source>
        <strain evidence="2 3">DSM 43675</strain>
    </source>
</reference>
<dbReference type="EMBL" id="JACHMQ010000001">
    <property type="protein sequence ID" value="MBB6399509.1"/>
    <property type="molecule type" value="Genomic_DNA"/>
</dbReference>
<dbReference type="AlphaFoldDB" id="A0A7X0G5D4"/>
<evidence type="ECO:0000313" key="2">
    <source>
        <dbReference type="EMBL" id="MBB6399509.1"/>
    </source>
</evidence>
<organism evidence="2 3">
    <name type="scientific">Actinomadura coerulea</name>
    <dbReference type="NCBI Taxonomy" id="46159"/>
    <lineage>
        <taxon>Bacteria</taxon>
        <taxon>Bacillati</taxon>
        <taxon>Actinomycetota</taxon>
        <taxon>Actinomycetes</taxon>
        <taxon>Streptosporangiales</taxon>
        <taxon>Thermomonosporaceae</taxon>
        <taxon>Actinomadura</taxon>
    </lineage>
</organism>
<keyword evidence="3" id="KW-1185">Reference proteome</keyword>
<evidence type="ECO:0000313" key="3">
    <source>
        <dbReference type="Proteomes" id="UP000546324"/>
    </source>
</evidence>
<feature type="region of interest" description="Disordered" evidence="1">
    <location>
        <begin position="52"/>
        <end position="75"/>
    </location>
</feature>
<proteinExistence type="predicted"/>
<protein>
    <submittedName>
        <fullName evidence="2">Uncharacterized protein</fullName>
    </submittedName>
</protein>
<accession>A0A7X0G5D4</accession>
<comment type="caution">
    <text evidence="2">The sequence shown here is derived from an EMBL/GenBank/DDBJ whole genome shotgun (WGS) entry which is preliminary data.</text>
</comment>
<name>A0A7X0G5D4_9ACTN</name>
<evidence type="ECO:0000256" key="1">
    <source>
        <dbReference type="SAM" id="MobiDB-lite"/>
    </source>
</evidence>
<sequence>MAAAIGKAVERFEAHANYKRRGAHDDEERLDFVLHANGDTDREIAWLSCRSRSRATPPAASRAEPTGKLAAAPGS</sequence>